<dbReference type="Proteomes" id="UP000000304">
    <property type="component" value="Chromosome 3R"/>
</dbReference>
<proteinExistence type="predicted"/>
<dbReference type="HOGENOM" id="CLU_136400_0_0_1"/>
<feature type="signal peptide" evidence="1">
    <location>
        <begin position="1"/>
        <end position="17"/>
    </location>
</feature>
<organism evidence="2 3">
    <name type="scientific">Drosophila simulans</name>
    <name type="common">Fruit fly</name>
    <dbReference type="NCBI Taxonomy" id="7240"/>
    <lineage>
        <taxon>Eukaryota</taxon>
        <taxon>Metazoa</taxon>
        <taxon>Ecdysozoa</taxon>
        <taxon>Arthropoda</taxon>
        <taxon>Hexapoda</taxon>
        <taxon>Insecta</taxon>
        <taxon>Pterygota</taxon>
        <taxon>Neoptera</taxon>
        <taxon>Endopterygota</taxon>
        <taxon>Diptera</taxon>
        <taxon>Brachycera</taxon>
        <taxon>Muscomorpha</taxon>
        <taxon>Ephydroidea</taxon>
        <taxon>Drosophilidae</taxon>
        <taxon>Drosophila</taxon>
        <taxon>Sophophora</taxon>
    </lineage>
</organism>
<evidence type="ECO:0000313" key="3">
    <source>
        <dbReference type="Proteomes" id="UP000000304"/>
    </source>
</evidence>
<keyword evidence="3" id="KW-1185">Reference proteome</keyword>
<dbReference type="KEGG" id="dsi:Dsimw501_GD19169"/>
<dbReference type="STRING" id="7240.B4QVP0"/>
<dbReference type="OrthoDB" id="7839023at2759"/>
<dbReference type="EMBL" id="CM000364">
    <property type="protein sequence ID" value="EDX12553.1"/>
    <property type="molecule type" value="Genomic_DNA"/>
</dbReference>
<dbReference type="OMA" id="CQIYWRE"/>
<dbReference type="PhylomeDB" id="B4QVP0"/>
<sequence>MFNIILLATLLVAVAQATIIIKPQNPVEETTKCQIYWREHAWALEDCVCRVFQNGCLLSEESDRREKAGKTPLVPVTEQVCQKFIKRKCFLGWPVLAKFPVPSPCGCNGKQGSLEIKKFLNLCELQKYAAECNKPYISYSKC</sequence>
<keyword evidence="1" id="KW-0732">Signal</keyword>
<evidence type="ECO:0000313" key="2">
    <source>
        <dbReference type="EMBL" id="EDX12553.1"/>
    </source>
</evidence>
<accession>B4QVP0</accession>
<feature type="chain" id="PRO_5002821198" evidence="1">
    <location>
        <begin position="18"/>
        <end position="142"/>
    </location>
</feature>
<dbReference type="AlphaFoldDB" id="B4QVP0"/>
<name>B4QVP0_DROSI</name>
<protein>
    <submittedName>
        <fullName evidence="2">GD19169</fullName>
    </submittedName>
</protein>
<reference evidence="2 3" key="1">
    <citation type="journal article" date="2007" name="Nature">
        <title>Evolution of genes and genomes on the Drosophila phylogeny.</title>
        <authorList>
            <consortium name="Drosophila 12 Genomes Consortium"/>
            <person name="Clark A.G."/>
            <person name="Eisen M.B."/>
            <person name="Smith D.R."/>
            <person name="Bergman C.M."/>
            <person name="Oliver B."/>
            <person name="Markow T.A."/>
            <person name="Kaufman T.C."/>
            <person name="Kellis M."/>
            <person name="Gelbart W."/>
            <person name="Iyer V.N."/>
            <person name="Pollard D.A."/>
            <person name="Sackton T.B."/>
            <person name="Larracuente A.M."/>
            <person name="Singh N.D."/>
            <person name="Abad J.P."/>
            <person name="Abt D.N."/>
            <person name="Adryan B."/>
            <person name="Aguade M."/>
            <person name="Akashi H."/>
            <person name="Anderson W.W."/>
            <person name="Aquadro C.F."/>
            <person name="Ardell D.H."/>
            <person name="Arguello R."/>
            <person name="Artieri C.G."/>
            <person name="Barbash D.A."/>
            <person name="Barker D."/>
            <person name="Barsanti P."/>
            <person name="Batterham P."/>
            <person name="Batzoglou S."/>
            <person name="Begun D."/>
            <person name="Bhutkar A."/>
            <person name="Blanco E."/>
            <person name="Bosak S.A."/>
            <person name="Bradley R.K."/>
            <person name="Brand A.D."/>
            <person name="Brent M.R."/>
            <person name="Brooks A.N."/>
            <person name="Brown R.H."/>
            <person name="Butlin R.K."/>
            <person name="Caggese C."/>
            <person name="Calvi B.R."/>
            <person name="Bernardo de Carvalho A."/>
            <person name="Caspi A."/>
            <person name="Castrezana S."/>
            <person name="Celniker S.E."/>
            <person name="Chang J.L."/>
            <person name="Chapple C."/>
            <person name="Chatterji S."/>
            <person name="Chinwalla A."/>
            <person name="Civetta A."/>
            <person name="Clifton S.W."/>
            <person name="Comeron J.M."/>
            <person name="Costello J.C."/>
            <person name="Coyne J.A."/>
            <person name="Daub J."/>
            <person name="David R.G."/>
            <person name="Delcher A.L."/>
            <person name="Delehaunty K."/>
            <person name="Do C.B."/>
            <person name="Ebling H."/>
            <person name="Edwards K."/>
            <person name="Eickbush T."/>
            <person name="Evans J.D."/>
            <person name="Filipski A."/>
            <person name="Findeiss S."/>
            <person name="Freyhult E."/>
            <person name="Fulton L."/>
            <person name="Fulton R."/>
            <person name="Garcia A.C."/>
            <person name="Gardiner A."/>
            <person name="Garfield D.A."/>
            <person name="Garvin B.E."/>
            <person name="Gibson G."/>
            <person name="Gilbert D."/>
            <person name="Gnerre S."/>
            <person name="Godfrey J."/>
            <person name="Good R."/>
            <person name="Gotea V."/>
            <person name="Gravely B."/>
            <person name="Greenberg A.J."/>
            <person name="Griffiths-Jones S."/>
            <person name="Gross S."/>
            <person name="Guigo R."/>
            <person name="Gustafson E.A."/>
            <person name="Haerty W."/>
            <person name="Hahn M.W."/>
            <person name="Halligan D.L."/>
            <person name="Halpern A.L."/>
            <person name="Halter G.M."/>
            <person name="Han M.V."/>
            <person name="Heger A."/>
            <person name="Hillier L."/>
            <person name="Hinrichs A.S."/>
            <person name="Holmes I."/>
            <person name="Hoskins R.A."/>
            <person name="Hubisz M.J."/>
            <person name="Hultmark D."/>
            <person name="Huntley M.A."/>
            <person name="Jaffe D.B."/>
            <person name="Jagadeeshan S."/>
            <person name="Jeck W.R."/>
            <person name="Johnson J."/>
            <person name="Jones C.D."/>
            <person name="Jordan W.C."/>
            <person name="Karpen G.H."/>
            <person name="Kataoka E."/>
            <person name="Keightley P.D."/>
            <person name="Kheradpour P."/>
            <person name="Kirkness E.F."/>
            <person name="Koerich L.B."/>
            <person name="Kristiansen K."/>
            <person name="Kudrna D."/>
            <person name="Kulathinal R.J."/>
            <person name="Kumar S."/>
            <person name="Kwok R."/>
            <person name="Lander E."/>
            <person name="Langley C.H."/>
            <person name="Lapoint R."/>
            <person name="Lazzaro B.P."/>
            <person name="Lee S.J."/>
            <person name="Levesque L."/>
            <person name="Li R."/>
            <person name="Lin C.F."/>
            <person name="Lin M.F."/>
            <person name="Lindblad-Toh K."/>
            <person name="Llopart A."/>
            <person name="Long M."/>
            <person name="Low L."/>
            <person name="Lozovsky E."/>
            <person name="Lu J."/>
            <person name="Luo M."/>
            <person name="Machado C.A."/>
            <person name="Makalowski W."/>
            <person name="Marzo M."/>
            <person name="Matsuda M."/>
            <person name="Matzkin L."/>
            <person name="McAllister B."/>
            <person name="McBride C.S."/>
            <person name="McKernan B."/>
            <person name="McKernan K."/>
            <person name="Mendez-Lago M."/>
            <person name="Minx P."/>
            <person name="Mollenhauer M.U."/>
            <person name="Montooth K."/>
            <person name="Mount S.M."/>
            <person name="Mu X."/>
            <person name="Myers E."/>
            <person name="Negre B."/>
            <person name="Newfeld S."/>
            <person name="Nielsen R."/>
            <person name="Noor M.A."/>
            <person name="O'Grady P."/>
            <person name="Pachter L."/>
            <person name="Papaceit M."/>
            <person name="Parisi M.J."/>
            <person name="Parisi M."/>
            <person name="Parts L."/>
            <person name="Pedersen J.S."/>
            <person name="Pesole G."/>
            <person name="Phillippy A.M."/>
            <person name="Ponting C.P."/>
            <person name="Pop M."/>
            <person name="Porcelli D."/>
            <person name="Powell J.R."/>
            <person name="Prohaska S."/>
            <person name="Pruitt K."/>
            <person name="Puig M."/>
            <person name="Quesneville H."/>
            <person name="Ram K.R."/>
            <person name="Rand D."/>
            <person name="Rasmussen M.D."/>
            <person name="Reed L.K."/>
            <person name="Reenan R."/>
            <person name="Reily A."/>
            <person name="Remington K.A."/>
            <person name="Rieger T.T."/>
            <person name="Ritchie M.G."/>
            <person name="Robin C."/>
            <person name="Rogers Y.H."/>
            <person name="Rohde C."/>
            <person name="Rozas J."/>
            <person name="Rubenfield M.J."/>
            <person name="Ruiz A."/>
            <person name="Russo S."/>
            <person name="Salzberg S.L."/>
            <person name="Sanchez-Gracia A."/>
            <person name="Saranga D.J."/>
            <person name="Sato H."/>
            <person name="Schaeffer S.W."/>
            <person name="Schatz M.C."/>
            <person name="Schlenke T."/>
            <person name="Schwartz R."/>
            <person name="Segarra C."/>
            <person name="Singh R.S."/>
            <person name="Sirot L."/>
            <person name="Sirota M."/>
            <person name="Sisneros N.B."/>
            <person name="Smith C.D."/>
            <person name="Smith T.F."/>
            <person name="Spieth J."/>
            <person name="Stage D.E."/>
            <person name="Stark A."/>
            <person name="Stephan W."/>
            <person name="Strausberg R.L."/>
            <person name="Strempel S."/>
            <person name="Sturgill D."/>
            <person name="Sutton G."/>
            <person name="Sutton G.G."/>
            <person name="Tao W."/>
            <person name="Teichmann S."/>
            <person name="Tobari Y.N."/>
            <person name="Tomimura Y."/>
            <person name="Tsolas J.M."/>
            <person name="Valente V.L."/>
            <person name="Venter E."/>
            <person name="Venter J.C."/>
            <person name="Vicario S."/>
            <person name="Vieira F.G."/>
            <person name="Vilella A.J."/>
            <person name="Villasante A."/>
            <person name="Walenz B."/>
            <person name="Wang J."/>
            <person name="Wasserman M."/>
            <person name="Watts T."/>
            <person name="Wilson D."/>
            <person name="Wilson R.K."/>
            <person name="Wing R.A."/>
            <person name="Wolfner M.F."/>
            <person name="Wong A."/>
            <person name="Wong G.K."/>
            <person name="Wu C.I."/>
            <person name="Wu G."/>
            <person name="Yamamoto D."/>
            <person name="Yang H.P."/>
            <person name="Yang S.P."/>
            <person name="Yorke J.A."/>
            <person name="Yoshida K."/>
            <person name="Zdobnov E."/>
            <person name="Zhang P."/>
            <person name="Zhang Y."/>
            <person name="Zimin A.V."/>
            <person name="Baldwin J."/>
            <person name="Abdouelleil A."/>
            <person name="Abdulkadir J."/>
            <person name="Abebe A."/>
            <person name="Abera B."/>
            <person name="Abreu J."/>
            <person name="Acer S.C."/>
            <person name="Aftuck L."/>
            <person name="Alexander A."/>
            <person name="An P."/>
            <person name="Anderson E."/>
            <person name="Anderson S."/>
            <person name="Arachi H."/>
            <person name="Azer M."/>
            <person name="Bachantsang P."/>
            <person name="Barry A."/>
            <person name="Bayul T."/>
            <person name="Berlin A."/>
            <person name="Bessette D."/>
            <person name="Bloom T."/>
            <person name="Blye J."/>
            <person name="Boguslavskiy L."/>
            <person name="Bonnet C."/>
            <person name="Boukhgalter B."/>
            <person name="Bourzgui I."/>
            <person name="Brown A."/>
            <person name="Cahill P."/>
            <person name="Channer S."/>
            <person name="Cheshatsang Y."/>
            <person name="Chuda L."/>
            <person name="Citroen M."/>
            <person name="Collymore A."/>
            <person name="Cooke P."/>
            <person name="Costello M."/>
            <person name="D'Aco K."/>
            <person name="Daza R."/>
            <person name="De Haan G."/>
            <person name="DeGray S."/>
            <person name="DeMaso C."/>
            <person name="Dhargay N."/>
            <person name="Dooley K."/>
            <person name="Dooley E."/>
            <person name="Doricent M."/>
            <person name="Dorje P."/>
            <person name="Dorjee K."/>
            <person name="Dupes A."/>
            <person name="Elong R."/>
            <person name="Falk J."/>
            <person name="Farina A."/>
            <person name="Faro S."/>
            <person name="Ferguson D."/>
            <person name="Fisher S."/>
            <person name="Foley C.D."/>
            <person name="Franke A."/>
            <person name="Friedrich D."/>
            <person name="Gadbois L."/>
            <person name="Gearin G."/>
            <person name="Gearin C.R."/>
            <person name="Giannoukos G."/>
            <person name="Goode T."/>
            <person name="Graham J."/>
            <person name="Grandbois E."/>
            <person name="Grewal S."/>
            <person name="Gyaltsen K."/>
            <person name="Hafez N."/>
            <person name="Hagos B."/>
            <person name="Hall J."/>
            <person name="Henson C."/>
            <person name="Hollinger A."/>
            <person name="Honan T."/>
            <person name="Huard M.D."/>
            <person name="Hughes L."/>
            <person name="Hurhula B."/>
            <person name="Husby M.E."/>
            <person name="Kamat A."/>
            <person name="Kanga B."/>
            <person name="Kashin S."/>
            <person name="Khazanovich D."/>
            <person name="Kisner P."/>
            <person name="Lance K."/>
            <person name="Lara M."/>
            <person name="Lee W."/>
            <person name="Lennon N."/>
            <person name="Letendre F."/>
            <person name="LeVine R."/>
            <person name="Lipovsky A."/>
            <person name="Liu X."/>
            <person name="Liu J."/>
            <person name="Liu S."/>
            <person name="Lokyitsang T."/>
            <person name="Lokyitsang Y."/>
            <person name="Lubonja R."/>
            <person name="Lui A."/>
            <person name="MacDonald P."/>
            <person name="Magnisalis V."/>
            <person name="Maru K."/>
            <person name="Matthews C."/>
            <person name="McCusker W."/>
            <person name="McDonough S."/>
            <person name="Mehta T."/>
            <person name="Meldrim J."/>
            <person name="Meneus L."/>
            <person name="Mihai O."/>
            <person name="Mihalev A."/>
            <person name="Mihova T."/>
            <person name="Mittelman R."/>
            <person name="Mlenga V."/>
            <person name="Montmayeur A."/>
            <person name="Mulrain L."/>
            <person name="Navidi A."/>
            <person name="Naylor J."/>
            <person name="Negash T."/>
            <person name="Nguyen T."/>
            <person name="Nguyen N."/>
            <person name="Nicol R."/>
            <person name="Norbu C."/>
            <person name="Norbu N."/>
            <person name="Novod N."/>
            <person name="O'Neill B."/>
            <person name="Osman S."/>
            <person name="Markiewicz E."/>
            <person name="Oyono O.L."/>
            <person name="Patti C."/>
            <person name="Phunkhang P."/>
            <person name="Pierre F."/>
            <person name="Priest M."/>
            <person name="Raghuraman S."/>
            <person name="Rege F."/>
            <person name="Reyes R."/>
            <person name="Rise C."/>
            <person name="Rogov P."/>
            <person name="Ross K."/>
            <person name="Ryan E."/>
            <person name="Settipalli S."/>
            <person name="Shea T."/>
            <person name="Sherpa N."/>
            <person name="Shi L."/>
            <person name="Shih D."/>
            <person name="Sparrow T."/>
            <person name="Spaulding J."/>
            <person name="Stalker J."/>
            <person name="Stange-Thomann N."/>
            <person name="Stavropoulos S."/>
            <person name="Stone C."/>
            <person name="Strader C."/>
            <person name="Tesfaye S."/>
            <person name="Thomson T."/>
            <person name="Thoulutsang Y."/>
            <person name="Thoulutsang D."/>
            <person name="Topham K."/>
            <person name="Topping I."/>
            <person name="Tsamla T."/>
            <person name="Vassiliev H."/>
            <person name="Vo A."/>
            <person name="Wangchuk T."/>
            <person name="Wangdi T."/>
            <person name="Weiand M."/>
            <person name="Wilkinson J."/>
            <person name="Wilson A."/>
            <person name="Yadav S."/>
            <person name="Young G."/>
            <person name="Yu Q."/>
            <person name="Zembek L."/>
            <person name="Zhong D."/>
            <person name="Zimmer A."/>
            <person name="Zwirko Z."/>
            <person name="Jaffe D.B."/>
            <person name="Alvarez P."/>
            <person name="Brockman W."/>
            <person name="Butler J."/>
            <person name="Chin C."/>
            <person name="Gnerre S."/>
            <person name="Grabherr M."/>
            <person name="Kleber M."/>
            <person name="Mauceli E."/>
            <person name="MacCallum I."/>
        </authorList>
    </citation>
    <scope>NUCLEOTIDE SEQUENCE [LARGE SCALE GENOMIC DNA]</scope>
    <source>
        <strain evidence="3">white501</strain>
    </source>
</reference>
<gene>
    <name evidence="2" type="primary">Dsim\GD19169</name>
    <name evidence="2" type="ORF">Dsim_GD19169</name>
</gene>
<evidence type="ECO:0000256" key="1">
    <source>
        <dbReference type="SAM" id="SignalP"/>
    </source>
</evidence>